<dbReference type="InterPro" id="IPR000225">
    <property type="entry name" value="Armadillo"/>
</dbReference>
<keyword evidence="3" id="KW-0677">Repeat</keyword>
<evidence type="ECO:0000256" key="5">
    <source>
        <dbReference type="PROSITE-ProRule" id="PRU00259"/>
    </source>
</evidence>
<keyword evidence="7" id="KW-1185">Reference proteome</keyword>
<comment type="similarity">
    <text evidence="1">Belongs to the importin alpha family.</text>
</comment>
<feature type="repeat" description="ARM" evidence="5">
    <location>
        <begin position="300"/>
        <end position="343"/>
    </location>
</feature>
<feature type="repeat" description="ARM" evidence="5">
    <location>
        <begin position="131"/>
        <end position="173"/>
    </location>
</feature>
<feature type="repeat" description="ARM" evidence="5">
    <location>
        <begin position="88"/>
        <end position="131"/>
    </location>
</feature>
<reference evidence="6" key="1">
    <citation type="submission" date="2023-02" db="EMBL/GenBank/DDBJ databases">
        <title>Genome of toxic invasive species Heracleum sosnowskyi carries increased number of genes despite the absence of recent whole-genome duplications.</title>
        <authorList>
            <person name="Schelkunov M."/>
            <person name="Shtratnikova V."/>
            <person name="Makarenko M."/>
            <person name="Klepikova A."/>
            <person name="Omelchenko D."/>
            <person name="Novikova G."/>
            <person name="Obukhova E."/>
            <person name="Bogdanov V."/>
            <person name="Penin A."/>
            <person name="Logacheva M."/>
        </authorList>
    </citation>
    <scope>NUCLEOTIDE SEQUENCE</scope>
    <source>
        <strain evidence="6">Hsosn_3</strain>
        <tissue evidence="6">Leaf</tissue>
    </source>
</reference>
<keyword evidence="4" id="KW-0653">Protein transport</keyword>
<reference evidence="6" key="2">
    <citation type="submission" date="2023-05" db="EMBL/GenBank/DDBJ databases">
        <authorList>
            <person name="Schelkunov M.I."/>
        </authorList>
    </citation>
    <scope>NUCLEOTIDE SEQUENCE</scope>
    <source>
        <strain evidence="6">Hsosn_3</strain>
        <tissue evidence="6">Leaf</tissue>
    </source>
</reference>
<name>A0AAD8GSB3_9APIA</name>
<sequence>MPALPVLAKLVVTSNDLPILCPALHTFGNIVTGDDMQTQAMALDSIPAMVAGVFSDDEYLQFDATAHFRELLSRGGCEPPIEVVIKAGVVPRFVEFLGRDDCPQLQYEAAWALTNIAFGTSEQTKVMIDHGAIPVFVRLLTSASDDVCEQAVWALGNIVVDSSQCRDLVLANGALIPLLAQCNKHEKITMLRNATWTLSNLCGGKPRPHLEQTMPALPALAKLLVTSTDEEVLRDACRAFCYLCDGTKDKIQAVIDSGVCGHLVELLCHPSPSVLSPALNTLGNIARGDDMQTQVVIQHQALGYILNLLANNHEKSIQKDACWTISNITAGNNEQIQAVIEAGIIGPLVQLLGNAKIEIKKEAAWAVANATSGGTHEQIKFLVSQGCIKPLCDLLDCPDPIIVAVALKGLEYILKVGEAEKNLGHTVPTGGFSFS</sequence>
<evidence type="ECO:0000256" key="3">
    <source>
        <dbReference type="ARBA" id="ARBA00022737"/>
    </source>
</evidence>
<dbReference type="AlphaFoldDB" id="A0AAD8GSB3"/>
<dbReference type="Proteomes" id="UP001237642">
    <property type="component" value="Unassembled WGS sequence"/>
</dbReference>
<dbReference type="SUPFAM" id="SSF48371">
    <property type="entry name" value="ARM repeat"/>
    <property type="match status" value="1"/>
</dbReference>
<comment type="caution">
    <text evidence="6">The sequence shown here is derived from an EMBL/GenBank/DDBJ whole genome shotgun (WGS) entry which is preliminary data.</text>
</comment>
<dbReference type="PANTHER" id="PTHR23316">
    <property type="entry name" value="IMPORTIN ALPHA"/>
    <property type="match status" value="1"/>
</dbReference>
<dbReference type="Gene3D" id="1.25.10.10">
    <property type="entry name" value="Leucine-rich Repeat Variant"/>
    <property type="match status" value="1"/>
</dbReference>
<evidence type="ECO:0000256" key="2">
    <source>
        <dbReference type="ARBA" id="ARBA00022448"/>
    </source>
</evidence>
<evidence type="ECO:0000313" key="7">
    <source>
        <dbReference type="Proteomes" id="UP001237642"/>
    </source>
</evidence>
<keyword evidence="2" id="KW-0813">Transport</keyword>
<dbReference type="InterPro" id="IPR016024">
    <property type="entry name" value="ARM-type_fold"/>
</dbReference>
<evidence type="ECO:0000313" key="6">
    <source>
        <dbReference type="EMBL" id="KAK1354305.1"/>
    </source>
</evidence>
<dbReference type="FunFam" id="1.25.10.10:FF:000009">
    <property type="entry name" value="Importin subunit alpha"/>
    <property type="match status" value="1"/>
</dbReference>
<dbReference type="GO" id="GO:0015031">
    <property type="term" value="P:protein transport"/>
    <property type="evidence" value="ECO:0007669"/>
    <property type="project" value="UniProtKB-KW"/>
</dbReference>
<dbReference type="GO" id="GO:0005634">
    <property type="term" value="C:nucleus"/>
    <property type="evidence" value="ECO:0007669"/>
    <property type="project" value="UniProtKB-ARBA"/>
</dbReference>
<gene>
    <name evidence="6" type="ORF">POM88_047561</name>
</gene>
<evidence type="ECO:0000256" key="4">
    <source>
        <dbReference type="ARBA" id="ARBA00022927"/>
    </source>
</evidence>
<dbReference type="Pfam" id="PF00514">
    <property type="entry name" value="Arm"/>
    <property type="match status" value="8"/>
</dbReference>
<organism evidence="6 7">
    <name type="scientific">Heracleum sosnowskyi</name>
    <dbReference type="NCBI Taxonomy" id="360622"/>
    <lineage>
        <taxon>Eukaryota</taxon>
        <taxon>Viridiplantae</taxon>
        <taxon>Streptophyta</taxon>
        <taxon>Embryophyta</taxon>
        <taxon>Tracheophyta</taxon>
        <taxon>Spermatophyta</taxon>
        <taxon>Magnoliopsida</taxon>
        <taxon>eudicotyledons</taxon>
        <taxon>Gunneridae</taxon>
        <taxon>Pentapetalae</taxon>
        <taxon>asterids</taxon>
        <taxon>campanulids</taxon>
        <taxon>Apiales</taxon>
        <taxon>Apiaceae</taxon>
        <taxon>Apioideae</taxon>
        <taxon>apioid superclade</taxon>
        <taxon>Tordylieae</taxon>
        <taxon>Tordyliinae</taxon>
        <taxon>Heracleum</taxon>
    </lineage>
</organism>
<evidence type="ECO:0000256" key="1">
    <source>
        <dbReference type="ARBA" id="ARBA00010394"/>
    </source>
</evidence>
<dbReference type="EMBL" id="JAUIZM010000011">
    <property type="protein sequence ID" value="KAK1354305.1"/>
    <property type="molecule type" value="Genomic_DNA"/>
</dbReference>
<dbReference type="PROSITE" id="PS50176">
    <property type="entry name" value="ARM_REPEAT"/>
    <property type="match status" value="3"/>
</dbReference>
<proteinExistence type="inferred from homology"/>
<dbReference type="SMART" id="SM00185">
    <property type="entry name" value="ARM"/>
    <property type="match status" value="8"/>
</dbReference>
<protein>
    <submittedName>
        <fullName evidence="6">Importin subunit alpha</fullName>
    </submittedName>
</protein>
<accession>A0AAD8GSB3</accession>
<dbReference type="InterPro" id="IPR011989">
    <property type="entry name" value="ARM-like"/>
</dbReference>